<evidence type="ECO:0000313" key="1">
    <source>
        <dbReference type="EMBL" id="GLK14171.1"/>
    </source>
</evidence>
<dbReference type="AlphaFoldDB" id="A0A9W6MHE8"/>
<gene>
    <name evidence="1" type="ORF">GCM10017600_75830</name>
</gene>
<sequence>MDPTTLTAIISALVGGVAGEAGKNAWTSLVTLARQRFGDGSGEVAALEEATEDTSEAIAGILVDRAAADPGFKESLESWASQAGGIVRQSHDVSNTIGGEARIHGTVIQAGDVFGSINLGPR</sequence>
<accession>A0A9W6MHE8</accession>
<evidence type="ECO:0000313" key="2">
    <source>
        <dbReference type="Proteomes" id="UP001143474"/>
    </source>
</evidence>
<reference evidence="1" key="2">
    <citation type="submission" date="2023-01" db="EMBL/GenBank/DDBJ databases">
        <authorList>
            <person name="Sun Q."/>
            <person name="Evtushenko L."/>
        </authorList>
    </citation>
    <scope>NUCLEOTIDE SEQUENCE</scope>
    <source>
        <strain evidence="1">VKM Ac-2007</strain>
    </source>
</reference>
<proteinExistence type="predicted"/>
<dbReference type="RefSeq" id="WP_271222419.1">
    <property type="nucleotide sequence ID" value="NZ_BAAAVD010000018.1"/>
</dbReference>
<dbReference type="EMBL" id="BSEV01000029">
    <property type="protein sequence ID" value="GLK14171.1"/>
    <property type="molecule type" value="Genomic_DNA"/>
</dbReference>
<reference evidence="1" key="1">
    <citation type="journal article" date="2014" name="Int. J. Syst. Evol. Microbiol.">
        <title>Complete genome sequence of Corynebacterium casei LMG S-19264T (=DSM 44701T), isolated from a smear-ripened cheese.</title>
        <authorList>
            <consortium name="US DOE Joint Genome Institute (JGI-PGF)"/>
            <person name="Walter F."/>
            <person name="Albersmeier A."/>
            <person name="Kalinowski J."/>
            <person name="Ruckert C."/>
        </authorList>
    </citation>
    <scope>NUCLEOTIDE SEQUENCE</scope>
    <source>
        <strain evidence="1">VKM Ac-2007</strain>
    </source>
</reference>
<dbReference type="Proteomes" id="UP001143474">
    <property type="component" value="Unassembled WGS sequence"/>
</dbReference>
<protein>
    <submittedName>
        <fullName evidence="1">Uncharacterized protein</fullName>
    </submittedName>
</protein>
<organism evidence="1 2">
    <name type="scientific">Streptosporangium carneum</name>
    <dbReference type="NCBI Taxonomy" id="47481"/>
    <lineage>
        <taxon>Bacteria</taxon>
        <taxon>Bacillati</taxon>
        <taxon>Actinomycetota</taxon>
        <taxon>Actinomycetes</taxon>
        <taxon>Streptosporangiales</taxon>
        <taxon>Streptosporangiaceae</taxon>
        <taxon>Streptosporangium</taxon>
    </lineage>
</organism>
<comment type="caution">
    <text evidence="1">The sequence shown here is derived from an EMBL/GenBank/DDBJ whole genome shotgun (WGS) entry which is preliminary data.</text>
</comment>
<name>A0A9W6MHE8_9ACTN</name>
<keyword evidence="2" id="KW-1185">Reference proteome</keyword>